<sequence>MCTKQLCGCTCFHRRRRLLTWFSLSRVGEADTFGTRLPWKRLTRSNEVSTCVEMDERGKKVYACRYEGCGKVYSKPCRMEEHLRSHTGEVSSVRTE</sequence>
<evidence type="ECO:0000313" key="1">
    <source>
        <dbReference type="EMBL" id="KAG4304610.1"/>
    </source>
</evidence>
<protein>
    <submittedName>
        <fullName evidence="1">Uncharacterized protein</fullName>
    </submittedName>
</protein>
<gene>
    <name evidence="1" type="ORF">PORY_002003</name>
</gene>
<name>A0ACB7CAV8_9ASCO</name>
<proteinExistence type="predicted"/>
<reference evidence="1 2" key="1">
    <citation type="journal article" date="2021" name="Commun. Biol.">
        <title>Genomic insights into the host specific adaptation of the Pneumocystis genus.</title>
        <authorList>
            <person name="Cisse O.H."/>
            <person name="Ma L."/>
            <person name="Dekker J.P."/>
            <person name="Khil P.P."/>
            <person name="Youn J.-H."/>
            <person name="Brenchley J.M."/>
            <person name="Blair R."/>
            <person name="Pahar B."/>
            <person name="Chabe M."/>
            <person name="Van Rompay K.K.A."/>
            <person name="Keesler R."/>
            <person name="Sukura A."/>
            <person name="Hirsch V."/>
            <person name="Kutty G."/>
            <person name="Liu Y."/>
            <person name="Peng L."/>
            <person name="Chen J."/>
            <person name="Song J."/>
            <person name="Weissenbacher-Lang C."/>
            <person name="Xu J."/>
            <person name="Upham N.S."/>
            <person name="Stajich J.E."/>
            <person name="Cuomo C.A."/>
            <person name="Cushion M.T."/>
            <person name="Kovacs J.A."/>
        </authorList>
    </citation>
    <scope>NUCLEOTIDE SEQUENCE [LARGE SCALE GENOMIC DNA]</scope>
    <source>
        <strain evidence="1 2">RABM</strain>
    </source>
</reference>
<dbReference type="Proteomes" id="UP000768646">
    <property type="component" value="Unassembled WGS sequence"/>
</dbReference>
<keyword evidence="2" id="KW-1185">Reference proteome</keyword>
<dbReference type="EMBL" id="JABTEG010000007">
    <property type="protein sequence ID" value="KAG4304610.1"/>
    <property type="molecule type" value="Genomic_DNA"/>
</dbReference>
<organism evidence="1 2">
    <name type="scientific">Pneumocystis oryctolagi</name>
    <dbReference type="NCBI Taxonomy" id="42067"/>
    <lineage>
        <taxon>Eukaryota</taxon>
        <taxon>Fungi</taxon>
        <taxon>Dikarya</taxon>
        <taxon>Ascomycota</taxon>
        <taxon>Taphrinomycotina</taxon>
        <taxon>Pneumocystomycetes</taxon>
        <taxon>Pneumocystaceae</taxon>
        <taxon>Pneumocystis</taxon>
    </lineage>
</organism>
<accession>A0ACB7CAV8</accession>
<evidence type="ECO:0000313" key="2">
    <source>
        <dbReference type="Proteomes" id="UP000768646"/>
    </source>
</evidence>
<comment type="caution">
    <text evidence="1">The sequence shown here is derived from an EMBL/GenBank/DDBJ whole genome shotgun (WGS) entry which is preliminary data.</text>
</comment>